<dbReference type="PANTHER" id="PTHR11707:SF28">
    <property type="entry name" value="60 KDA LYSOPHOSPHOLIPASE"/>
    <property type="match status" value="1"/>
</dbReference>
<dbReference type="GeneID" id="92902761"/>
<dbReference type="PRINTS" id="PR00139">
    <property type="entry name" value="ASNGLNASE"/>
</dbReference>
<comment type="similarity">
    <text evidence="1 9">Belongs to the asparaginase 1 family.</text>
</comment>
<dbReference type="PROSITE" id="PS00917">
    <property type="entry name" value="ASN_GLN_ASE_2"/>
    <property type="match status" value="1"/>
</dbReference>
<feature type="binding site" evidence="6">
    <location>
        <begin position="92"/>
        <end position="93"/>
    </location>
    <ligand>
        <name>substrate</name>
    </ligand>
</feature>
<reference evidence="12 14" key="1">
    <citation type="journal article" date="2016" name="Genome Announc.">
        <title>Complete Genome Sequences of Aerococcus christensenii CCUG 28831T, Aerococcus sanguinicola CCUG 43001T, Aerococcus urinae CCUG 36881T, Aerococcus urinaeequi CCUG 28094T, Aerococcus urinaehominis CCUG 42038 BT, and Aerococcus viridans CCUG 4311T.</title>
        <authorList>
            <person name="Carkaci D."/>
            <person name="Dargis R."/>
            <person name="Nielsen X.C."/>
            <person name="Skovgaard O."/>
            <person name="Fuursted K."/>
            <person name="Christensen J.J."/>
        </authorList>
    </citation>
    <scope>NUCLEOTIDE SEQUENCE [LARGE SCALE GENOMIC DNA]</scope>
    <source>
        <strain evidence="12 14">CCUG43001</strain>
    </source>
</reference>
<dbReference type="PANTHER" id="PTHR11707">
    <property type="entry name" value="L-ASPARAGINASE"/>
    <property type="match status" value="1"/>
</dbReference>
<dbReference type="EMBL" id="PKGY01000003">
    <property type="protein sequence ID" value="PKZ21747.1"/>
    <property type="molecule type" value="Genomic_DNA"/>
</dbReference>
<dbReference type="PROSITE" id="PS51732">
    <property type="entry name" value="ASN_GLN_ASE_3"/>
    <property type="match status" value="1"/>
</dbReference>
<evidence type="ECO:0000256" key="8">
    <source>
        <dbReference type="PROSITE-ProRule" id="PRU10100"/>
    </source>
</evidence>
<evidence type="ECO:0000256" key="9">
    <source>
        <dbReference type="RuleBase" id="RU004456"/>
    </source>
</evidence>
<dbReference type="Proteomes" id="UP000069912">
    <property type="component" value="Chromosome"/>
</dbReference>
<comment type="catalytic activity">
    <reaction evidence="4">
        <text>L-asparagine + H2O = L-aspartate + NH4(+)</text>
        <dbReference type="Rhea" id="RHEA:21016"/>
        <dbReference type="ChEBI" id="CHEBI:15377"/>
        <dbReference type="ChEBI" id="CHEBI:28938"/>
        <dbReference type="ChEBI" id="CHEBI:29991"/>
        <dbReference type="ChEBI" id="CHEBI:58048"/>
        <dbReference type="EC" id="3.5.1.1"/>
    </reaction>
</comment>
<dbReference type="InterPro" id="IPR040919">
    <property type="entry name" value="Asparaginase_C"/>
</dbReference>
<dbReference type="InterPro" id="IPR006034">
    <property type="entry name" value="Asparaginase/glutaminase-like"/>
</dbReference>
<dbReference type="PIRSF" id="PIRSF001220">
    <property type="entry name" value="L-ASNase_gatD"/>
    <property type="match status" value="1"/>
</dbReference>
<dbReference type="InterPro" id="IPR027473">
    <property type="entry name" value="L-asparaginase_C"/>
</dbReference>
<evidence type="ECO:0000256" key="4">
    <source>
        <dbReference type="ARBA" id="ARBA00049366"/>
    </source>
</evidence>
<evidence type="ECO:0000313" key="14">
    <source>
        <dbReference type="Proteomes" id="UP000069912"/>
    </source>
</evidence>
<dbReference type="Pfam" id="PF00710">
    <property type="entry name" value="Asparaginase"/>
    <property type="match status" value="1"/>
</dbReference>
<dbReference type="InterPro" id="IPR020827">
    <property type="entry name" value="Asparaginase/glutaminase_AS1"/>
</dbReference>
<dbReference type="AlphaFoldDB" id="A0A0X8FA12"/>
<dbReference type="InterPro" id="IPR037152">
    <property type="entry name" value="L-asparaginase_N_sf"/>
</dbReference>
<feature type="domain" description="L-asparaginase N-terminal" evidence="10">
    <location>
        <begin position="4"/>
        <end position="196"/>
    </location>
</feature>
<feature type="active site" description="O-isoaspartyl threonine intermediate" evidence="5">
    <location>
        <position position="13"/>
    </location>
</feature>
<dbReference type="Pfam" id="PF17763">
    <property type="entry name" value="Asparaginase_C"/>
    <property type="match status" value="1"/>
</dbReference>
<dbReference type="Gene3D" id="3.40.50.1170">
    <property type="entry name" value="L-asparaginase, N-terminal domain"/>
    <property type="match status" value="1"/>
</dbReference>
<dbReference type="NCBIfam" id="TIGR00520">
    <property type="entry name" value="asnASE_II"/>
    <property type="match status" value="1"/>
</dbReference>
<evidence type="ECO:0000256" key="3">
    <source>
        <dbReference type="ARBA" id="ARBA00022801"/>
    </source>
</evidence>
<evidence type="ECO:0000256" key="6">
    <source>
        <dbReference type="PIRSR" id="PIRSR001220-2"/>
    </source>
</evidence>
<evidence type="ECO:0000313" key="12">
    <source>
        <dbReference type="EMBL" id="AMB93524.1"/>
    </source>
</evidence>
<dbReference type="InterPro" id="IPR004550">
    <property type="entry name" value="AsnASE_II"/>
</dbReference>
<dbReference type="GO" id="GO:0006528">
    <property type="term" value="P:asparagine metabolic process"/>
    <property type="evidence" value="ECO:0007669"/>
    <property type="project" value="InterPro"/>
</dbReference>
<reference evidence="13 15" key="3">
    <citation type="submission" date="2017-12" db="EMBL/GenBank/DDBJ databases">
        <title>Phylogenetic diversity of female urinary microbiome.</title>
        <authorList>
            <person name="Thomas-White K."/>
            <person name="Wolfe A.J."/>
        </authorList>
    </citation>
    <scope>NUCLEOTIDE SEQUENCE [LARGE SCALE GENOMIC DNA]</scope>
    <source>
        <strain evidence="13 15">UMB0139</strain>
    </source>
</reference>
<dbReference type="Gene3D" id="3.40.50.40">
    <property type="match status" value="1"/>
</dbReference>
<feature type="binding site" evidence="6">
    <location>
        <position position="59"/>
    </location>
    <ligand>
        <name>substrate</name>
    </ligand>
</feature>
<organism evidence="12 14">
    <name type="scientific">Aerococcus sanguinicola</name>
    <dbReference type="NCBI Taxonomy" id="119206"/>
    <lineage>
        <taxon>Bacteria</taxon>
        <taxon>Bacillati</taxon>
        <taxon>Bacillota</taxon>
        <taxon>Bacilli</taxon>
        <taxon>Lactobacillales</taxon>
        <taxon>Aerococcaceae</taxon>
        <taxon>Aerococcus</taxon>
    </lineage>
</organism>
<dbReference type="EC" id="3.5.1.1" evidence="2"/>
<dbReference type="SUPFAM" id="SSF53774">
    <property type="entry name" value="Glutaminase/Asparaginase"/>
    <property type="match status" value="1"/>
</dbReference>
<evidence type="ECO:0000256" key="2">
    <source>
        <dbReference type="ARBA" id="ARBA00012920"/>
    </source>
</evidence>
<name>A0A0X8FA12_9LACT</name>
<evidence type="ECO:0000259" key="10">
    <source>
        <dbReference type="Pfam" id="PF00710"/>
    </source>
</evidence>
<dbReference type="RefSeq" id="WP_067972139.1">
    <property type="nucleotide sequence ID" value="NZ_CAJHKM010000006.1"/>
</dbReference>
<dbReference type="InterPro" id="IPR027475">
    <property type="entry name" value="Asparaginase/glutaminase_AS2"/>
</dbReference>
<evidence type="ECO:0000259" key="11">
    <source>
        <dbReference type="Pfam" id="PF17763"/>
    </source>
</evidence>
<dbReference type="KEGG" id="asan:AWM72_01565"/>
<protein>
    <recommendedName>
        <fullName evidence="2">asparaginase</fullName>
        <ecNumber evidence="2">3.5.1.1</ecNumber>
    </recommendedName>
</protein>
<dbReference type="FunFam" id="3.40.50.1170:FF:000001">
    <property type="entry name" value="L-asparaginase 2"/>
    <property type="match status" value="1"/>
</dbReference>
<evidence type="ECO:0000256" key="5">
    <source>
        <dbReference type="PIRSR" id="PIRSR001220-1"/>
    </source>
</evidence>
<dbReference type="Proteomes" id="UP000234239">
    <property type="component" value="Unassembled WGS sequence"/>
</dbReference>
<dbReference type="SFLD" id="SFLDS00057">
    <property type="entry name" value="Glutaminase/Asparaginase"/>
    <property type="match status" value="1"/>
</dbReference>
<feature type="active site" evidence="8">
    <location>
        <position position="92"/>
    </location>
</feature>
<sequence>MIKRIHVIGTGGTISAAGEAGKTTSYQAGAFDASQLLEGLPSLDGIADLTYEQIFSVASESLSNAQLLQLGQRVQAVLADESVDGVVISHGTDTLEETAYFLHLTAPSDKPIVLTGAMRPATAASADGPMNLYQAICLAASDQAVGMGALVAFSDGIYSGRDVQKTSNFRPQAFDSRNLGCLGYLREDQAYFLQRPTKPSPRIDLSGIDQLPRVDIAYYHVGASADILDFFKDHADGIVLAGVGTGNISQDWCDYIKSQEDQLPPMVRSSRVANGLTVYESSVDEGMPFIPSGSLPPSKAKILLTLLLTQTQDPQAIREAFGRY</sequence>
<evidence type="ECO:0000313" key="15">
    <source>
        <dbReference type="Proteomes" id="UP000234239"/>
    </source>
</evidence>
<dbReference type="PROSITE" id="PS00144">
    <property type="entry name" value="ASN_GLN_ASE_1"/>
    <property type="match status" value="1"/>
</dbReference>
<dbReference type="EMBL" id="CP014160">
    <property type="protein sequence ID" value="AMB93524.1"/>
    <property type="molecule type" value="Genomic_DNA"/>
</dbReference>
<dbReference type="CDD" id="cd08964">
    <property type="entry name" value="L-asparaginase_II"/>
    <property type="match status" value="1"/>
</dbReference>
<dbReference type="GO" id="GO:0004067">
    <property type="term" value="F:asparaginase activity"/>
    <property type="evidence" value="ECO:0007669"/>
    <property type="project" value="UniProtKB-UniRule"/>
</dbReference>
<feature type="active site" evidence="7">
    <location>
        <position position="13"/>
    </location>
</feature>
<keyword evidence="14" id="KW-1185">Reference proteome</keyword>
<evidence type="ECO:0000313" key="13">
    <source>
        <dbReference type="EMBL" id="PKZ21747.1"/>
    </source>
</evidence>
<dbReference type="SMART" id="SM00870">
    <property type="entry name" value="Asparaginase"/>
    <property type="match status" value="1"/>
</dbReference>
<evidence type="ECO:0000256" key="1">
    <source>
        <dbReference type="ARBA" id="ARBA00010518"/>
    </source>
</evidence>
<accession>A0A0X8FA12</accession>
<dbReference type="InterPro" id="IPR027474">
    <property type="entry name" value="L-asparaginase_N"/>
</dbReference>
<evidence type="ECO:0000256" key="7">
    <source>
        <dbReference type="PROSITE-ProRule" id="PRU10099"/>
    </source>
</evidence>
<dbReference type="InterPro" id="IPR036152">
    <property type="entry name" value="Asp/glu_Ase-like_sf"/>
</dbReference>
<reference evidence="14" key="2">
    <citation type="submission" date="2016-01" db="EMBL/GenBank/DDBJ databases">
        <title>Six Aerococcus type strain genome sequencing and assembly using PacBio and Illumina Hiseq.</title>
        <authorList>
            <person name="Carkaci D."/>
            <person name="Dargis R."/>
            <person name="Nielsen X.C."/>
            <person name="Skovgaard O."/>
            <person name="Fuursted K."/>
            <person name="Christensen J.J."/>
        </authorList>
    </citation>
    <scope>NUCLEOTIDE SEQUENCE [LARGE SCALE GENOMIC DNA]</scope>
    <source>
        <strain evidence="14">CCUG43001</strain>
    </source>
</reference>
<keyword evidence="3" id="KW-0378">Hydrolase</keyword>
<gene>
    <name evidence="12" type="ORF">AWM72_01565</name>
    <name evidence="13" type="ORF">CYJ28_07540</name>
</gene>
<feature type="domain" description="Asparaginase/glutaminase C-terminal" evidence="11">
    <location>
        <begin position="213"/>
        <end position="321"/>
    </location>
</feature>
<proteinExistence type="inferred from homology"/>
<dbReference type="PIRSF" id="PIRSF500176">
    <property type="entry name" value="L_ASNase"/>
    <property type="match status" value="1"/>
</dbReference>
<dbReference type="OrthoDB" id="9788068at2"/>